<dbReference type="HOGENOM" id="CLU_323706_0_0_1"/>
<feature type="region of interest" description="Disordered" evidence="1">
    <location>
        <begin position="520"/>
        <end position="563"/>
    </location>
</feature>
<dbReference type="RefSeq" id="XP_003664664.1">
    <property type="nucleotide sequence ID" value="XM_003664616.1"/>
</dbReference>
<name>G2QGK9_THET4</name>
<feature type="compositionally biased region" description="Low complexity" evidence="1">
    <location>
        <begin position="50"/>
        <end position="77"/>
    </location>
</feature>
<keyword evidence="3" id="KW-1185">Reference proteome</keyword>
<organism evidence="2 3">
    <name type="scientific">Thermothelomyces thermophilus (strain ATCC 42464 / BCRC 31852 / DSM 1799)</name>
    <name type="common">Sporotrichum thermophile</name>
    <dbReference type="NCBI Taxonomy" id="573729"/>
    <lineage>
        <taxon>Eukaryota</taxon>
        <taxon>Fungi</taxon>
        <taxon>Dikarya</taxon>
        <taxon>Ascomycota</taxon>
        <taxon>Pezizomycotina</taxon>
        <taxon>Sordariomycetes</taxon>
        <taxon>Sordariomycetidae</taxon>
        <taxon>Sordariales</taxon>
        <taxon>Chaetomiaceae</taxon>
        <taxon>Thermothelomyces</taxon>
    </lineage>
</organism>
<evidence type="ECO:0000313" key="3">
    <source>
        <dbReference type="Proteomes" id="UP000007322"/>
    </source>
</evidence>
<feature type="region of interest" description="Disordered" evidence="1">
    <location>
        <begin position="727"/>
        <end position="798"/>
    </location>
</feature>
<feature type="region of interest" description="Disordered" evidence="1">
    <location>
        <begin position="1"/>
        <end position="84"/>
    </location>
</feature>
<dbReference type="EMBL" id="CP003005">
    <property type="protein sequence ID" value="AEO59419.1"/>
    <property type="molecule type" value="Genomic_DNA"/>
</dbReference>
<dbReference type="AlphaFoldDB" id="G2QGK9"/>
<evidence type="ECO:0000313" key="2">
    <source>
        <dbReference type="EMBL" id="AEO59419.1"/>
    </source>
</evidence>
<feature type="compositionally biased region" description="Low complexity" evidence="1">
    <location>
        <begin position="1"/>
        <end position="16"/>
    </location>
</feature>
<feature type="region of interest" description="Disordered" evidence="1">
    <location>
        <begin position="348"/>
        <end position="367"/>
    </location>
</feature>
<evidence type="ECO:0000256" key="1">
    <source>
        <dbReference type="SAM" id="MobiDB-lite"/>
    </source>
</evidence>
<feature type="region of interest" description="Disordered" evidence="1">
    <location>
        <begin position="97"/>
        <end position="339"/>
    </location>
</feature>
<feature type="compositionally biased region" description="Polar residues" evidence="1">
    <location>
        <begin position="233"/>
        <end position="244"/>
    </location>
</feature>
<gene>
    <name evidence="2" type="ORF">MYCTH_2128478</name>
</gene>
<feature type="compositionally biased region" description="Acidic residues" evidence="1">
    <location>
        <begin position="525"/>
        <end position="544"/>
    </location>
</feature>
<dbReference type="OrthoDB" id="10686763at2759"/>
<dbReference type="GeneID" id="11506270"/>
<dbReference type="Proteomes" id="UP000007322">
    <property type="component" value="Chromosome 4"/>
</dbReference>
<feature type="compositionally biased region" description="Basic and acidic residues" evidence="1">
    <location>
        <begin position="305"/>
        <end position="315"/>
    </location>
</feature>
<feature type="compositionally biased region" description="Polar residues" evidence="1">
    <location>
        <begin position="285"/>
        <end position="296"/>
    </location>
</feature>
<reference evidence="2 3" key="1">
    <citation type="journal article" date="2011" name="Nat. Biotechnol.">
        <title>Comparative genomic analysis of the thermophilic biomass-degrading fungi Myceliophthora thermophila and Thielavia terrestris.</title>
        <authorList>
            <person name="Berka R.M."/>
            <person name="Grigoriev I.V."/>
            <person name="Otillar R."/>
            <person name="Salamov A."/>
            <person name="Grimwood J."/>
            <person name="Reid I."/>
            <person name="Ishmael N."/>
            <person name="John T."/>
            <person name="Darmond C."/>
            <person name="Moisan M.-C."/>
            <person name="Henrissat B."/>
            <person name="Coutinho P.M."/>
            <person name="Lombard V."/>
            <person name="Natvig D.O."/>
            <person name="Lindquist E."/>
            <person name="Schmutz J."/>
            <person name="Lucas S."/>
            <person name="Harris P."/>
            <person name="Powlowski J."/>
            <person name="Bellemare A."/>
            <person name="Taylor D."/>
            <person name="Butler G."/>
            <person name="de Vries R.P."/>
            <person name="Allijn I.E."/>
            <person name="van den Brink J."/>
            <person name="Ushinsky S."/>
            <person name="Storms R."/>
            <person name="Powell A.J."/>
            <person name="Paulsen I.T."/>
            <person name="Elbourne L.D.H."/>
            <person name="Baker S.E."/>
            <person name="Magnuson J."/>
            <person name="LaBoissiere S."/>
            <person name="Clutterbuck A.J."/>
            <person name="Martinez D."/>
            <person name="Wogulis M."/>
            <person name="de Leon A.L."/>
            <person name="Rey M.W."/>
            <person name="Tsang A."/>
        </authorList>
    </citation>
    <scope>NUCLEOTIDE SEQUENCE [LARGE SCALE GENOMIC DNA]</scope>
    <source>
        <strain evidence="3">ATCC 42464 / BCRC 31852 / DSM 1799</strain>
    </source>
</reference>
<dbReference type="VEuPathDB" id="FungiDB:MYCTH_2128478"/>
<feature type="region of interest" description="Disordered" evidence="1">
    <location>
        <begin position="596"/>
        <end position="646"/>
    </location>
</feature>
<feature type="compositionally biased region" description="Basic residues" evidence="1">
    <location>
        <begin position="249"/>
        <end position="263"/>
    </location>
</feature>
<accession>G2QGK9</accession>
<feature type="compositionally biased region" description="Acidic residues" evidence="1">
    <location>
        <begin position="776"/>
        <end position="787"/>
    </location>
</feature>
<proteinExistence type="predicted"/>
<protein>
    <submittedName>
        <fullName evidence="2">Uncharacterized protein</fullName>
    </submittedName>
</protein>
<dbReference type="InParanoid" id="G2QGK9"/>
<dbReference type="eggNOG" id="ENOG502R940">
    <property type="taxonomic scope" value="Eukaryota"/>
</dbReference>
<dbReference type="KEGG" id="mtm:MYCTH_2128478"/>
<feature type="compositionally biased region" description="Low complexity" evidence="1">
    <location>
        <begin position="183"/>
        <end position="199"/>
    </location>
</feature>
<feature type="compositionally biased region" description="Basic and acidic residues" evidence="1">
    <location>
        <begin position="25"/>
        <end position="43"/>
    </location>
</feature>
<feature type="compositionally biased region" description="Basic and acidic residues" evidence="1">
    <location>
        <begin position="264"/>
        <end position="279"/>
    </location>
</feature>
<feature type="compositionally biased region" description="Basic and acidic residues" evidence="1">
    <location>
        <begin position="728"/>
        <end position="743"/>
    </location>
</feature>
<sequence length="893" mass="93123">MVAAACFASAPFSSSPVPFPLSPQRRFDKGDGEETGMETHRPEMAAGGSVPAAVAMAQPAAAVAAAGAARAAPSTPAGLSSLHPGDARHLISEIRRSSGRCGGNEGELRLPKAQFSSPLARKGQEAYKNGTTGQDSEGPKAERWASAGSRAQNGQSDQEVEDALDAEPALSKVKRKLYPAERLVPSPSSPAGSVVLPPSLHKDQTAGGAHGTEPQGGIPELPRPSGSRAPADKNQSLSAGNHQTEPAKRGPKRASRSGKRARKPEHQTDQDGNDTERSRGGPVATASSNSREQNGTRARKRSRKNIQDKPDGDRRNKARGQPGPALAGPSNVAAGHCDDQLTIDEAGVCGSSRAATEQPDRQTDDSAATEFTQNLIEALFPTVPVVFDVGAIRGRVWSPLNGKGEFDPHWTTYPLDPSLPLVPGEGSCSPADLDQPDSALPSTIHAWALQEAREGTLFASTVARVRATAAAVESGAFDAVVDDPPPVPPDLLARLVSRPFRFPRTGTNPFLGAAIAAAAPHAKDDDDVNGNDDGSDGGNDDDDLLVQPSWPPAPPAEGVEVPPALPHTICDAIQFDRGGGDDKTVAASNQYKQSIAASRAEAPWDPPSWKGKGVDRDMGSAARVARQNGLGSGEDAHENDDEAPTCDTDGTLQSITEAMRLACTGPAVLPSARYYQSCRVTDSQMNTERNNNGQATASFAGGLSYTPIDHLGVINNIPNLNSISEEINEPREGDQPNNARDDTAPAAGTGHNRDLGMEVVDNPRGLTFSNRHNDKDEDDKYGDELDAELAPPKRPATDVSTSVVAQYLTEMTPAANPAANSAIASSSTSSSQPSSAAGLVPPLVAAPEQIFDLDGLGDDNAVGQALGLTRAEMDAILSGGPASRPISFDQGIN</sequence>
<feature type="region of interest" description="Disordered" evidence="1">
    <location>
        <begin position="819"/>
        <end position="839"/>
    </location>
</feature>